<name>A0A814NA25_9BILA</name>
<feature type="transmembrane region" description="Helical" evidence="7">
    <location>
        <begin position="143"/>
        <end position="163"/>
    </location>
</feature>
<sequence length="318" mass="34417">YTLQRRQMVESTKESSSYASDIFSMIGTLFLFCFWPSFNAGTAYGDGRLRAIVNTYISISASVILTFTVSALVGKGKEEIIHIQNATLAGGVAVGTVADKNIGLFGAMIIGSLAGIISTLGYKYLLELLKKIRIHDTCGVHNLHGMPGVLSGLAGIVVASMPWRSYYHENLTHKCLSGGEHRTPGAQAGYQCAGLLLTLAMATVGGLVTGIVLRLPIFASPDNDSYFDDSLNWHVPQDFVAEDSALGSLIKNLLPNNIQLHEPPKQDANTIELVHENIPKQSMEAMARYSTQSATLPLSDLKNDRTQSTSLDESIQRL</sequence>
<evidence type="ECO:0000256" key="2">
    <source>
        <dbReference type="ARBA" id="ARBA00011036"/>
    </source>
</evidence>
<dbReference type="InterPro" id="IPR029020">
    <property type="entry name" value="Ammonium/urea_transptr"/>
</dbReference>
<evidence type="ECO:0000313" key="10">
    <source>
        <dbReference type="Proteomes" id="UP000663889"/>
    </source>
</evidence>
<dbReference type="GO" id="GO:0008519">
    <property type="term" value="F:ammonium channel activity"/>
    <property type="evidence" value="ECO:0007669"/>
    <property type="project" value="InterPro"/>
</dbReference>
<keyword evidence="3 7" id="KW-0812">Transmembrane</keyword>
<dbReference type="InterPro" id="IPR024041">
    <property type="entry name" value="NH4_transpt_AmtB-like_dom"/>
</dbReference>
<feature type="compositionally biased region" description="Polar residues" evidence="6">
    <location>
        <begin position="306"/>
        <end position="318"/>
    </location>
</feature>
<evidence type="ECO:0000259" key="8">
    <source>
        <dbReference type="Pfam" id="PF00909"/>
    </source>
</evidence>
<evidence type="ECO:0000256" key="4">
    <source>
        <dbReference type="ARBA" id="ARBA00022989"/>
    </source>
</evidence>
<comment type="similarity">
    <text evidence="2">Belongs to the ammonium transporter (TC 2.A.49) family. Rh subfamily.</text>
</comment>
<dbReference type="PANTHER" id="PTHR11730">
    <property type="entry name" value="AMMONIUM TRANSPORTER"/>
    <property type="match status" value="1"/>
</dbReference>
<comment type="caution">
    <text evidence="9">The sequence shown here is derived from an EMBL/GenBank/DDBJ whole genome shotgun (WGS) entry which is preliminary data.</text>
</comment>
<keyword evidence="5 7" id="KW-0472">Membrane</keyword>
<dbReference type="GO" id="GO:0005886">
    <property type="term" value="C:plasma membrane"/>
    <property type="evidence" value="ECO:0007669"/>
    <property type="project" value="InterPro"/>
</dbReference>
<protein>
    <recommendedName>
        <fullName evidence="8">Ammonium transporter AmtB-like domain-containing protein</fullName>
    </recommendedName>
</protein>
<evidence type="ECO:0000313" key="9">
    <source>
        <dbReference type="EMBL" id="CAF1090683.1"/>
    </source>
</evidence>
<dbReference type="EMBL" id="CAJNOU010000797">
    <property type="protein sequence ID" value="CAF1090683.1"/>
    <property type="molecule type" value="Genomic_DNA"/>
</dbReference>
<reference evidence="9" key="1">
    <citation type="submission" date="2021-02" db="EMBL/GenBank/DDBJ databases">
        <authorList>
            <person name="Nowell W R."/>
        </authorList>
    </citation>
    <scope>NUCLEOTIDE SEQUENCE</scope>
</reference>
<dbReference type="Pfam" id="PF00909">
    <property type="entry name" value="Ammonium_transp"/>
    <property type="match status" value="1"/>
</dbReference>
<accession>A0A814NA25</accession>
<evidence type="ECO:0000256" key="6">
    <source>
        <dbReference type="SAM" id="MobiDB-lite"/>
    </source>
</evidence>
<evidence type="ECO:0000256" key="5">
    <source>
        <dbReference type="ARBA" id="ARBA00023136"/>
    </source>
</evidence>
<feature type="transmembrane region" description="Helical" evidence="7">
    <location>
        <begin position="51"/>
        <end position="73"/>
    </location>
</feature>
<evidence type="ECO:0000256" key="7">
    <source>
        <dbReference type="SAM" id="Phobius"/>
    </source>
</evidence>
<dbReference type="SUPFAM" id="SSF111352">
    <property type="entry name" value="Ammonium transporter"/>
    <property type="match status" value="1"/>
</dbReference>
<dbReference type="GO" id="GO:0097272">
    <property type="term" value="P:ammonium homeostasis"/>
    <property type="evidence" value="ECO:0007669"/>
    <property type="project" value="TreeGrafter"/>
</dbReference>
<dbReference type="AlphaFoldDB" id="A0A814NA25"/>
<dbReference type="PRINTS" id="PR00342">
    <property type="entry name" value="RHESUSRHD"/>
</dbReference>
<feature type="transmembrane region" description="Helical" evidence="7">
    <location>
        <begin position="188"/>
        <end position="213"/>
    </location>
</feature>
<feature type="transmembrane region" description="Helical" evidence="7">
    <location>
        <begin position="21"/>
        <end position="39"/>
    </location>
</feature>
<dbReference type="InterPro" id="IPR002229">
    <property type="entry name" value="RhesusRHD"/>
</dbReference>
<feature type="domain" description="Ammonium transporter AmtB-like" evidence="8">
    <location>
        <begin position="4"/>
        <end position="217"/>
    </location>
</feature>
<comment type="subcellular location">
    <subcellularLocation>
        <location evidence="1">Membrane</location>
        <topology evidence="1">Multi-pass membrane protein</topology>
    </subcellularLocation>
</comment>
<keyword evidence="4 7" id="KW-1133">Transmembrane helix</keyword>
<evidence type="ECO:0000256" key="1">
    <source>
        <dbReference type="ARBA" id="ARBA00004141"/>
    </source>
</evidence>
<feature type="transmembrane region" description="Helical" evidence="7">
    <location>
        <begin position="104"/>
        <end position="122"/>
    </location>
</feature>
<dbReference type="Gene3D" id="1.10.3430.10">
    <property type="entry name" value="Ammonium transporter AmtB like domains"/>
    <property type="match status" value="1"/>
</dbReference>
<proteinExistence type="inferred from homology"/>
<feature type="region of interest" description="Disordered" evidence="6">
    <location>
        <begin position="296"/>
        <end position="318"/>
    </location>
</feature>
<feature type="non-terminal residue" evidence="9">
    <location>
        <position position="1"/>
    </location>
</feature>
<dbReference type="PANTHER" id="PTHR11730:SF60">
    <property type="entry name" value="RH50, ISOFORM D"/>
    <property type="match status" value="1"/>
</dbReference>
<gene>
    <name evidence="9" type="ORF">SEV965_LOCUS15345</name>
</gene>
<evidence type="ECO:0000256" key="3">
    <source>
        <dbReference type="ARBA" id="ARBA00022692"/>
    </source>
</evidence>
<organism evidence="9 10">
    <name type="scientific">Rotaria sordida</name>
    <dbReference type="NCBI Taxonomy" id="392033"/>
    <lineage>
        <taxon>Eukaryota</taxon>
        <taxon>Metazoa</taxon>
        <taxon>Spiralia</taxon>
        <taxon>Gnathifera</taxon>
        <taxon>Rotifera</taxon>
        <taxon>Eurotatoria</taxon>
        <taxon>Bdelloidea</taxon>
        <taxon>Philodinida</taxon>
        <taxon>Philodinidae</taxon>
        <taxon>Rotaria</taxon>
    </lineage>
</organism>
<dbReference type="Proteomes" id="UP000663889">
    <property type="component" value="Unassembled WGS sequence"/>
</dbReference>